<evidence type="ECO:0000256" key="5">
    <source>
        <dbReference type="ARBA" id="ARBA00004568"/>
    </source>
</evidence>
<evidence type="ECO:0000256" key="18">
    <source>
        <dbReference type="ARBA" id="ARBA00045677"/>
    </source>
</evidence>
<proteinExistence type="predicted"/>
<evidence type="ECO:0000256" key="3">
    <source>
        <dbReference type="ARBA" id="ARBA00004251"/>
    </source>
</evidence>
<evidence type="ECO:0000256" key="8">
    <source>
        <dbReference type="ARBA" id="ARBA00022692"/>
    </source>
</evidence>
<evidence type="ECO:0000256" key="2">
    <source>
        <dbReference type="ARBA" id="ARBA00004241"/>
    </source>
</evidence>
<evidence type="ECO:0000256" key="4">
    <source>
        <dbReference type="ARBA" id="ARBA00004536"/>
    </source>
</evidence>
<reference evidence="21" key="1">
    <citation type="journal article" date="2005" name="Genome Res.">
        <title>Gene and alternative splicing annotation with AIR.</title>
        <authorList>
            <person name="Florea L."/>
            <person name="Di Francesco V."/>
            <person name="Miller J."/>
            <person name="Turner R."/>
            <person name="Yao A."/>
            <person name="Harris M."/>
            <person name="Walenz B."/>
            <person name="Mobarry C."/>
            <person name="Merkulov G.V."/>
            <person name="Charlab R."/>
            <person name="Dew I."/>
            <person name="Deng Z."/>
            <person name="Istrail S."/>
            <person name="Li P."/>
            <person name="Sutton G."/>
        </authorList>
    </citation>
    <scope>NUCLEOTIDE SEQUENCE</scope>
    <source>
        <strain evidence="21">BN</strain>
    </source>
</reference>
<keyword evidence="16" id="KW-0325">Glycoprotein</keyword>
<name>A6J2F4_RAT</name>
<evidence type="ECO:0000256" key="11">
    <source>
        <dbReference type="ARBA" id="ARBA00022837"/>
    </source>
</evidence>
<dbReference type="CDD" id="cd11304">
    <property type="entry name" value="Cadherin_repeat"/>
    <property type="match status" value="2"/>
</dbReference>
<evidence type="ECO:0000313" key="21">
    <source>
        <dbReference type="EMBL" id="EDL76086.1"/>
    </source>
</evidence>
<evidence type="ECO:0000259" key="20">
    <source>
        <dbReference type="PROSITE" id="PS50268"/>
    </source>
</evidence>
<evidence type="ECO:0000256" key="6">
    <source>
        <dbReference type="ARBA" id="ARBA00021703"/>
    </source>
</evidence>
<keyword evidence="12" id="KW-0130">Cell adhesion</keyword>
<dbReference type="PRINTS" id="PR00205">
    <property type="entry name" value="CADHERIN"/>
</dbReference>
<dbReference type="GO" id="GO:0009986">
    <property type="term" value="C:cell surface"/>
    <property type="evidence" value="ECO:0007669"/>
    <property type="project" value="UniProtKB-SubCell"/>
</dbReference>
<evidence type="ECO:0000256" key="12">
    <source>
        <dbReference type="ARBA" id="ARBA00022889"/>
    </source>
</evidence>
<dbReference type="GO" id="GO:0005509">
    <property type="term" value="F:calcium ion binding"/>
    <property type="evidence" value="ECO:0007669"/>
    <property type="project" value="UniProtKB-UniRule"/>
</dbReference>
<organism evidence="21">
    <name type="scientific">Rattus norvegicus</name>
    <name type="common">Rat</name>
    <dbReference type="NCBI Taxonomy" id="10116"/>
    <lineage>
        <taxon>Eukaryota</taxon>
        <taxon>Metazoa</taxon>
        <taxon>Chordata</taxon>
        <taxon>Craniata</taxon>
        <taxon>Vertebrata</taxon>
        <taxon>Euteleostomi</taxon>
        <taxon>Mammalia</taxon>
        <taxon>Eutheria</taxon>
        <taxon>Euarchontoglires</taxon>
        <taxon>Glires</taxon>
        <taxon>Rodentia</taxon>
        <taxon>Myomorpha</taxon>
        <taxon>Muroidea</taxon>
        <taxon>Muridae</taxon>
        <taxon>Murinae</taxon>
        <taxon>Rattus</taxon>
    </lineage>
</organism>
<dbReference type="InterPro" id="IPR020894">
    <property type="entry name" value="Cadherin_CS"/>
</dbReference>
<keyword evidence="7" id="KW-1003">Cell membrane</keyword>
<dbReference type="PANTHER" id="PTHR24027:SF79">
    <property type="entry name" value="CADHERIN-2"/>
    <property type="match status" value="1"/>
</dbReference>
<dbReference type="Proteomes" id="UP000234681">
    <property type="component" value="Chromosome 18"/>
</dbReference>
<keyword evidence="13" id="KW-0965">Cell junction</keyword>
<sequence>MEVRDMGGQPFGLFTTGTITISLEDENDNSPCFTQSSYFAEVDENRIDVEILRMMVQDQDLPNTPHSKAVYKILQGNENGNFKITTDPNTNEGVLCVVKPLNYEVSRQVTLQISVLNEAQFTNAANTQPPTMCTATVTVKIKDRDEGPECLPPVKVIQSKDGLPAGQQLLGYKAMDPETSSGEGLRYKMVGDEDNWFEINESTGDLRTVKVLDRESKFVKNNQYNISVVAMDSGILFTCFCVTTTKRTVKKCFPDDVAQQNLIVSNTEGPGEEVTEANIRLPTQTVNICDTSTSVGTLGGQGIKTQQNFEMVKGGYTLESNKGGGHHTLESSKGGVLGAADTGRYAYTDWQTFTQPRLGEESIRGHTLIKN</sequence>
<feature type="domain" description="Cadherin" evidence="20">
    <location>
        <begin position="34"/>
        <end position="155"/>
    </location>
</feature>
<dbReference type="Pfam" id="PF00028">
    <property type="entry name" value="Cadherin"/>
    <property type="match status" value="2"/>
</dbReference>
<dbReference type="FunFam" id="2.60.40.60:FF:000019">
    <property type="entry name" value="Cadherin 2"/>
    <property type="match status" value="1"/>
</dbReference>
<dbReference type="GO" id="GO:0042383">
    <property type="term" value="C:sarcolemma"/>
    <property type="evidence" value="ECO:0007669"/>
    <property type="project" value="UniProtKB-SubCell"/>
</dbReference>
<evidence type="ECO:0000256" key="9">
    <source>
        <dbReference type="ARBA" id="ARBA00022723"/>
    </source>
</evidence>
<comment type="function">
    <text evidence="18">Calcium-dependent cell adhesion protein; preferentially mediates homotypic cell-cell adhesion by dimerization with a CDH2 chain from another cell. Cadherins may thus contribute to the sorting of heterogeneous cell types. Acts as a regulator of neural stem cells quiescence by mediating anchorage of neural stem cells to ependymocytes in the adult subependymal zone: upon cleavage by MMP24, CDH2-mediated anchorage is affected, leading to modulate neural stem cell quiescence. Plays a role in cell-to-cell junction formation between pancreatic beta cells and neural crest stem (NCS) cells, promoting the formation of processes by NCS cells. Required for proper neurite branching. Required for pre- and postsynaptic organization. CDH2 may be involved in neuronal recognition mechanism. In hippocampal neurons, may regulate dendritic spine density.</text>
</comment>
<keyword evidence="9" id="KW-0479">Metal-binding</keyword>
<comment type="subcellular location">
    <subcellularLocation>
        <location evidence="4">Cell junction</location>
        <location evidence="4">Adherens junction</location>
    </subcellularLocation>
    <subcellularLocation>
        <location evidence="5">Cell junction</location>
        <location evidence="5">Desmosome</location>
    </subcellularLocation>
    <subcellularLocation>
        <location evidence="1">Cell membrane</location>
        <location evidence="1">Sarcolemma</location>
    </subcellularLocation>
    <subcellularLocation>
        <location evidence="3">Cell membrane</location>
        <topology evidence="3">Single-pass type I membrane protein</topology>
    </subcellularLocation>
    <subcellularLocation>
        <location evidence="2">Cell surface</location>
    </subcellularLocation>
</comment>
<dbReference type="PANTHER" id="PTHR24027">
    <property type="entry name" value="CADHERIN-23"/>
    <property type="match status" value="1"/>
</dbReference>
<dbReference type="SUPFAM" id="SSF49313">
    <property type="entry name" value="Cadherin-like"/>
    <property type="match status" value="2"/>
</dbReference>
<evidence type="ECO:0000256" key="14">
    <source>
        <dbReference type="ARBA" id="ARBA00022989"/>
    </source>
</evidence>
<evidence type="ECO:0000256" key="15">
    <source>
        <dbReference type="ARBA" id="ARBA00023136"/>
    </source>
</evidence>
<keyword evidence="10" id="KW-0677">Repeat</keyword>
<dbReference type="AlphaFoldDB" id="A6J2F4"/>
<dbReference type="GO" id="GO:0005912">
    <property type="term" value="C:adherens junction"/>
    <property type="evidence" value="ECO:0007669"/>
    <property type="project" value="UniProtKB-SubCell"/>
</dbReference>
<dbReference type="GO" id="GO:0030057">
    <property type="term" value="C:desmosome"/>
    <property type="evidence" value="ECO:0007669"/>
    <property type="project" value="UniProtKB-SubCell"/>
</dbReference>
<dbReference type="InterPro" id="IPR002126">
    <property type="entry name" value="Cadherin-like_dom"/>
</dbReference>
<dbReference type="EMBL" id="CH473974">
    <property type="protein sequence ID" value="EDL76086.1"/>
    <property type="molecule type" value="Genomic_DNA"/>
</dbReference>
<dbReference type="PROSITE" id="PS00232">
    <property type="entry name" value="CADHERIN_1"/>
    <property type="match status" value="1"/>
</dbReference>
<dbReference type="FunFam" id="2.60.40.60:FF:000027">
    <property type="entry name" value="Cadherin 2"/>
    <property type="match status" value="1"/>
</dbReference>
<accession>A6J2F4</accession>
<dbReference type="Gene3D" id="2.60.40.60">
    <property type="entry name" value="Cadherins"/>
    <property type="match status" value="2"/>
</dbReference>
<dbReference type="InterPro" id="IPR015919">
    <property type="entry name" value="Cadherin-like_sf"/>
</dbReference>
<keyword evidence="14" id="KW-1133">Transmembrane helix</keyword>
<dbReference type="GO" id="GO:0007156">
    <property type="term" value="P:homophilic cell adhesion via plasma membrane adhesion molecules"/>
    <property type="evidence" value="ECO:0007669"/>
    <property type="project" value="InterPro"/>
</dbReference>
<keyword evidence="8" id="KW-0812">Transmembrane</keyword>
<evidence type="ECO:0000256" key="10">
    <source>
        <dbReference type="ARBA" id="ARBA00022737"/>
    </source>
</evidence>
<evidence type="ECO:0000256" key="16">
    <source>
        <dbReference type="ARBA" id="ARBA00023180"/>
    </source>
</evidence>
<reference evidence="21" key="2">
    <citation type="submission" date="2005-07" db="EMBL/GenBank/DDBJ databases">
        <authorList>
            <person name="Mural R.J."/>
            <person name="Li P.W."/>
            <person name="Adams M.D."/>
            <person name="Amanatides P.G."/>
            <person name="Baden-Tillson H."/>
            <person name="Barnstead M."/>
            <person name="Chin S.H."/>
            <person name="Dew I."/>
            <person name="Evans C.A."/>
            <person name="Ferriera S."/>
            <person name="Flanigan M."/>
            <person name="Fosler C."/>
            <person name="Glodek A."/>
            <person name="Gu Z."/>
            <person name="Holt R.A."/>
            <person name="Jennings D."/>
            <person name="Kraft C.L."/>
            <person name="Lu F."/>
            <person name="Nguyen T."/>
            <person name="Nusskern D.R."/>
            <person name="Pfannkoch C.M."/>
            <person name="Sitter C."/>
            <person name="Sutton G.G."/>
            <person name="Venter J.C."/>
            <person name="Wang Z."/>
            <person name="Woodage T."/>
            <person name="Zheng X.H."/>
            <person name="Zhong F."/>
        </authorList>
    </citation>
    <scope>NUCLEOTIDE SEQUENCE</scope>
    <source>
        <strain evidence="21">BN</strain>
    </source>
</reference>
<feature type="domain" description="Cadherin" evidence="20">
    <location>
        <begin position="151"/>
        <end position="234"/>
    </location>
</feature>
<evidence type="ECO:0000256" key="19">
    <source>
        <dbReference type="PROSITE-ProRule" id="PRU00043"/>
    </source>
</evidence>
<evidence type="ECO:0000256" key="17">
    <source>
        <dbReference type="ARBA" id="ARBA00031121"/>
    </source>
</evidence>
<dbReference type="SMART" id="SM00112">
    <property type="entry name" value="CA"/>
    <property type="match status" value="2"/>
</dbReference>
<evidence type="ECO:0000256" key="13">
    <source>
        <dbReference type="ARBA" id="ARBA00022949"/>
    </source>
</evidence>
<protein>
    <recommendedName>
        <fullName evidence="6">Cadherin-2</fullName>
    </recommendedName>
    <alternativeName>
        <fullName evidence="17">Neural cadherin</fullName>
    </alternativeName>
</protein>
<dbReference type="InterPro" id="IPR039808">
    <property type="entry name" value="Cadherin"/>
</dbReference>
<dbReference type="PROSITE" id="PS50268">
    <property type="entry name" value="CADHERIN_2"/>
    <property type="match status" value="3"/>
</dbReference>
<feature type="domain" description="Cadherin" evidence="20">
    <location>
        <begin position="1"/>
        <end position="33"/>
    </location>
</feature>
<keyword evidence="11 19" id="KW-0106">Calcium</keyword>
<evidence type="ECO:0000256" key="1">
    <source>
        <dbReference type="ARBA" id="ARBA00004135"/>
    </source>
</evidence>
<gene>
    <name evidence="21" type="primary">Dsc1_predicted</name>
    <name evidence="21" type="ORF">rCG_49411</name>
</gene>
<evidence type="ECO:0000256" key="7">
    <source>
        <dbReference type="ARBA" id="ARBA00022475"/>
    </source>
</evidence>
<keyword evidence="15" id="KW-0472">Membrane</keyword>